<dbReference type="Gene3D" id="3.30.450.20">
    <property type="entry name" value="PAS domain"/>
    <property type="match status" value="2"/>
</dbReference>
<feature type="domain" description="Response regulatory" evidence="10">
    <location>
        <begin position="723"/>
        <end position="839"/>
    </location>
</feature>
<dbReference type="Gene3D" id="3.40.50.2300">
    <property type="match status" value="1"/>
</dbReference>
<reference evidence="12 13" key="1">
    <citation type="submission" date="2019-06" db="EMBL/GenBank/DDBJ databases">
        <authorList>
            <person name="Jiang L."/>
        </authorList>
    </citation>
    <scope>NUCLEOTIDE SEQUENCE [LARGE SCALE GENOMIC DNA]</scope>
    <source>
        <strain evidence="12 13">YIM 48858</strain>
    </source>
</reference>
<dbReference type="InterPro" id="IPR036890">
    <property type="entry name" value="HATPase_C_sf"/>
</dbReference>
<dbReference type="Gene3D" id="3.30.565.10">
    <property type="entry name" value="Histidine kinase-like ATPase, C-terminal domain"/>
    <property type="match status" value="1"/>
</dbReference>
<dbReference type="Proteomes" id="UP000305709">
    <property type="component" value="Unassembled WGS sequence"/>
</dbReference>
<dbReference type="PROSITE" id="PS50109">
    <property type="entry name" value="HIS_KIN"/>
    <property type="match status" value="1"/>
</dbReference>
<evidence type="ECO:0000256" key="4">
    <source>
        <dbReference type="ARBA" id="ARBA00022679"/>
    </source>
</evidence>
<dbReference type="Pfam" id="PF02518">
    <property type="entry name" value="HATPase_c"/>
    <property type="match status" value="1"/>
</dbReference>
<dbReference type="GO" id="GO:0000155">
    <property type="term" value="F:phosphorelay sensor kinase activity"/>
    <property type="evidence" value="ECO:0007669"/>
    <property type="project" value="InterPro"/>
</dbReference>
<dbReference type="SMART" id="SM00448">
    <property type="entry name" value="REC"/>
    <property type="match status" value="1"/>
</dbReference>
<dbReference type="InterPro" id="IPR036097">
    <property type="entry name" value="HisK_dim/P_sf"/>
</dbReference>
<accession>A0A5C4NQS1</accession>
<evidence type="ECO:0000259" key="10">
    <source>
        <dbReference type="PROSITE" id="PS50110"/>
    </source>
</evidence>
<dbReference type="InterPro" id="IPR004358">
    <property type="entry name" value="Sig_transdc_His_kin-like_C"/>
</dbReference>
<dbReference type="InterPro" id="IPR000014">
    <property type="entry name" value="PAS"/>
</dbReference>
<keyword evidence="4" id="KW-0808">Transferase</keyword>
<evidence type="ECO:0000256" key="7">
    <source>
        <dbReference type="SAM" id="Coils"/>
    </source>
</evidence>
<name>A0A5C4NQS1_9RHOB</name>
<evidence type="ECO:0000313" key="12">
    <source>
        <dbReference type="EMBL" id="TNC75037.1"/>
    </source>
</evidence>
<dbReference type="InterPro" id="IPR029016">
    <property type="entry name" value="GAF-like_dom_sf"/>
</dbReference>
<dbReference type="Gene3D" id="3.30.450.40">
    <property type="match status" value="1"/>
</dbReference>
<feature type="coiled-coil region" evidence="7">
    <location>
        <begin position="309"/>
        <end position="343"/>
    </location>
</feature>
<dbReference type="CDD" id="cd18161">
    <property type="entry name" value="REC_hyHK_blue-like"/>
    <property type="match status" value="1"/>
</dbReference>
<dbReference type="PANTHER" id="PTHR43065:SF42">
    <property type="entry name" value="TWO-COMPONENT SENSOR PPRA"/>
    <property type="match status" value="1"/>
</dbReference>
<dbReference type="SMART" id="SM00065">
    <property type="entry name" value="GAF"/>
    <property type="match status" value="1"/>
</dbReference>
<dbReference type="PROSITE" id="PS50112">
    <property type="entry name" value="PAS"/>
    <property type="match status" value="1"/>
</dbReference>
<dbReference type="InterPro" id="IPR003018">
    <property type="entry name" value="GAF"/>
</dbReference>
<comment type="catalytic activity">
    <reaction evidence="1">
        <text>ATP + protein L-histidine = ADP + protein N-phospho-L-histidine.</text>
        <dbReference type="EC" id="2.7.13.3"/>
    </reaction>
</comment>
<evidence type="ECO:0000256" key="1">
    <source>
        <dbReference type="ARBA" id="ARBA00000085"/>
    </source>
</evidence>
<dbReference type="EC" id="2.7.13.3" evidence="2"/>
<dbReference type="Pfam" id="PF08448">
    <property type="entry name" value="PAS_4"/>
    <property type="match status" value="2"/>
</dbReference>
<dbReference type="CDD" id="cd00130">
    <property type="entry name" value="PAS"/>
    <property type="match status" value="1"/>
</dbReference>
<dbReference type="AlphaFoldDB" id="A0A5C4NQS1"/>
<dbReference type="InterPro" id="IPR003661">
    <property type="entry name" value="HisK_dim/P_dom"/>
</dbReference>
<dbReference type="InterPro" id="IPR011006">
    <property type="entry name" value="CheY-like_superfamily"/>
</dbReference>
<dbReference type="SUPFAM" id="SSF47384">
    <property type="entry name" value="Homodimeric domain of signal transducing histidine kinase"/>
    <property type="match status" value="1"/>
</dbReference>
<sequence>MGSRIQAFDWAATPLGAPRDWPVSLRAALSICLHSSFPTAIYWGPDLRLLYNDAWAPIPAERHPGALGRPAAEVWEDIWNVVGPQFAKVLRTGEGFSTFDQLLPLERNGQVSETYWNYSFTPIRGEDGRIMGVFNQGHEVTDRVLGERRNRFLLNLSDRLRALSDAGSIIDTAQDALGRHLRANRVGYGDVEETARYFTTGSNWTDGTVPSRVGIHDLEGFGPEVLAALRAGVPLLIQDAASDPRTSSPESLAAFDAIDTRAVITASLVKEGRMKAALYVHAREPRSWTQRDAELVTEVAERTWSAVERVKAEAETRASEERLRELNETLEAQVAARTEERDRIWQVSRDMLGVADENGVWSSINPAWSHTLGWEANQILGRTSEWLEHPDDRARTRAEIAQLAQGRTTLAFENRFQDRDGRYHDLSWTAVPADGMLYCVARDVTEEKRRAADLEAAQGQLRQAQKMEAVGQLTGGLAHDFNNLLTGVIGSLDLLGQRLAQGRLGDAKRYVSAAQDAAQRAAALTHRLLAFSRRQTLDPKPTNINRLVGGVENLVRRTVGPAIAVDVAGATDLWLTLVDPPQLENALLNLCINARDAMPDGGRLTIETANHLFGEREASEYDLVCGPYVGLRVTDTGTGMPAEVIANAFDPFFTTKPLGHGTGLGLSMVYGFVRQSGGQVRIASRLGQGTTVDLYLPRHEGQADEADHSSLASRPPRARKGQTVLVVDDEPTVRMLIADVLDELGYGIIEAADGASGLAVLRSDAQVDLVVTDVGLPGGMNGRQMADAARARRPHLLVLFITGYAEAAVIRGDQLEPGMQVMTKPFNLDDLATRVCNLLDSGPGSPRQHGHEAGDERPEQASVSDKD</sequence>
<dbReference type="CDD" id="cd00082">
    <property type="entry name" value="HisKA"/>
    <property type="match status" value="1"/>
</dbReference>
<dbReference type="InterPro" id="IPR035965">
    <property type="entry name" value="PAS-like_dom_sf"/>
</dbReference>
<feature type="modified residue" description="4-aspartylphosphate" evidence="6">
    <location>
        <position position="773"/>
    </location>
</feature>
<feature type="domain" description="PAS" evidence="11">
    <location>
        <begin position="337"/>
        <end position="407"/>
    </location>
</feature>
<protein>
    <recommendedName>
        <fullName evidence="2">histidine kinase</fullName>
        <ecNumber evidence="2">2.7.13.3</ecNumber>
    </recommendedName>
</protein>
<evidence type="ECO:0000256" key="2">
    <source>
        <dbReference type="ARBA" id="ARBA00012438"/>
    </source>
</evidence>
<comment type="caution">
    <text evidence="12">The sequence shown here is derived from an EMBL/GenBank/DDBJ whole genome shotgun (WGS) entry which is preliminary data.</text>
</comment>
<dbReference type="PRINTS" id="PR00344">
    <property type="entry name" value="BCTRLSENSOR"/>
</dbReference>
<evidence type="ECO:0000256" key="3">
    <source>
        <dbReference type="ARBA" id="ARBA00022553"/>
    </source>
</evidence>
<feature type="compositionally biased region" description="Basic and acidic residues" evidence="8">
    <location>
        <begin position="849"/>
        <end position="867"/>
    </location>
</feature>
<dbReference type="InterPro" id="IPR001789">
    <property type="entry name" value="Sig_transdc_resp-reg_receiver"/>
</dbReference>
<evidence type="ECO:0000259" key="11">
    <source>
        <dbReference type="PROSITE" id="PS50112"/>
    </source>
</evidence>
<dbReference type="PROSITE" id="PS50110">
    <property type="entry name" value="RESPONSE_REGULATORY"/>
    <property type="match status" value="1"/>
</dbReference>
<dbReference type="Gene3D" id="1.10.287.130">
    <property type="match status" value="1"/>
</dbReference>
<dbReference type="Pfam" id="PF00072">
    <property type="entry name" value="Response_reg"/>
    <property type="match status" value="1"/>
</dbReference>
<dbReference type="SMART" id="SM00388">
    <property type="entry name" value="HisKA"/>
    <property type="match status" value="1"/>
</dbReference>
<evidence type="ECO:0000259" key="9">
    <source>
        <dbReference type="PROSITE" id="PS50109"/>
    </source>
</evidence>
<keyword evidence="7" id="KW-0175">Coiled coil</keyword>
<gene>
    <name evidence="12" type="ORF">FHG71_02370</name>
</gene>
<dbReference type="OrthoDB" id="9796100at2"/>
<organism evidence="12 13">
    <name type="scientific">Rubellimicrobium roseum</name>
    <dbReference type="NCBI Taxonomy" id="687525"/>
    <lineage>
        <taxon>Bacteria</taxon>
        <taxon>Pseudomonadati</taxon>
        <taxon>Pseudomonadota</taxon>
        <taxon>Alphaproteobacteria</taxon>
        <taxon>Rhodobacterales</taxon>
        <taxon>Roseobacteraceae</taxon>
        <taxon>Rubellimicrobium</taxon>
    </lineage>
</organism>
<dbReference type="InterPro" id="IPR005467">
    <property type="entry name" value="His_kinase_dom"/>
</dbReference>
<dbReference type="SUPFAM" id="SSF55874">
    <property type="entry name" value="ATPase domain of HSP90 chaperone/DNA topoisomerase II/histidine kinase"/>
    <property type="match status" value="1"/>
</dbReference>
<dbReference type="PANTHER" id="PTHR43065">
    <property type="entry name" value="SENSOR HISTIDINE KINASE"/>
    <property type="match status" value="1"/>
</dbReference>
<keyword evidence="3 6" id="KW-0597">Phosphoprotein</keyword>
<dbReference type="SUPFAM" id="SSF55785">
    <property type="entry name" value="PYP-like sensor domain (PAS domain)"/>
    <property type="match status" value="2"/>
</dbReference>
<dbReference type="NCBIfam" id="TIGR00229">
    <property type="entry name" value="sensory_box"/>
    <property type="match status" value="1"/>
</dbReference>
<evidence type="ECO:0000256" key="8">
    <source>
        <dbReference type="SAM" id="MobiDB-lite"/>
    </source>
</evidence>
<evidence type="ECO:0000256" key="5">
    <source>
        <dbReference type="ARBA" id="ARBA00022777"/>
    </source>
</evidence>
<dbReference type="SUPFAM" id="SSF55781">
    <property type="entry name" value="GAF domain-like"/>
    <property type="match status" value="1"/>
</dbReference>
<dbReference type="InterPro" id="IPR003594">
    <property type="entry name" value="HATPase_dom"/>
</dbReference>
<keyword evidence="5" id="KW-0418">Kinase</keyword>
<dbReference type="Pfam" id="PF01590">
    <property type="entry name" value="GAF"/>
    <property type="match status" value="1"/>
</dbReference>
<evidence type="ECO:0000256" key="6">
    <source>
        <dbReference type="PROSITE-ProRule" id="PRU00169"/>
    </source>
</evidence>
<dbReference type="EMBL" id="VDFV01000001">
    <property type="protein sequence ID" value="TNC75037.1"/>
    <property type="molecule type" value="Genomic_DNA"/>
</dbReference>
<feature type="domain" description="Histidine kinase" evidence="9">
    <location>
        <begin position="476"/>
        <end position="700"/>
    </location>
</feature>
<dbReference type="SUPFAM" id="SSF52172">
    <property type="entry name" value="CheY-like"/>
    <property type="match status" value="1"/>
</dbReference>
<dbReference type="Pfam" id="PF00512">
    <property type="entry name" value="HisKA"/>
    <property type="match status" value="1"/>
</dbReference>
<dbReference type="InterPro" id="IPR013656">
    <property type="entry name" value="PAS_4"/>
</dbReference>
<proteinExistence type="predicted"/>
<feature type="region of interest" description="Disordered" evidence="8">
    <location>
        <begin position="838"/>
        <end position="867"/>
    </location>
</feature>
<dbReference type="SMART" id="SM00091">
    <property type="entry name" value="PAS"/>
    <property type="match status" value="1"/>
</dbReference>
<keyword evidence="13" id="KW-1185">Reference proteome</keyword>
<evidence type="ECO:0000313" key="13">
    <source>
        <dbReference type="Proteomes" id="UP000305709"/>
    </source>
</evidence>
<dbReference type="SMART" id="SM00387">
    <property type="entry name" value="HATPase_c"/>
    <property type="match status" value="1"/>
</dbReference>